<evidence type="ECO:0000313" key="2">
    <source>
        <dbReference type="Proteomes" id="UP000519023"/>
    </source>
</evidence>
<protein>
    <submittedName>
        <fullName evidence="1">Uncharacterized protein</fullName>
    </submittedName>
</protein>
<keyword evidence="2" id="KW-1185">Reference proteome</keyword>
<organism evidence="1 2">
    <name type="scientific">Sphingobium psychrophilum</name>
    <dbReference type="NCBI Taxonomy" id="2728834"/>
    <lineage>
        <taxon>Bacteria</taxon>
        <taxon>Pseudomonadati</taxon>
        <taxon>Pseudomonadota</taxon>
        <taxon>Alphaproteobacteria</taxon>
        <taxon>Sphingomonadales</taxon>
        <taxon>Sphingomonadaceae</taxon>
        <taxon>Sphingobium</taxon>
    </lineage>
</organism>
<proteinExistence type="predicted"/>
<sequence>MDAAAILGIFRKCHAPLTAELKVGPVVVPVTIHKANAYGIVFSGQCVAPVNDPVTVILRDLKAEGVISSRTDRRSALLFVRPAQNWS</sequence>
<comment type="caution">
    <text evidence="1">The sequence shown here is derived from an EMBL/GenBank/DDBJ whole genome shotgun (WGS) entry which is preliminary data.</text>
</comment>
<evidence type="ECO:0000313" key="1">
    <source>
        <dbReference type="EMBL" id="NML10683.1"/>
    </source>
</evidence>
<name>A0A7X9WVN1_9SPHN</name>
<reference evidence="1 2" key="1">
    <citation type="submission" date="2020-04" db="EMBL/GenBank/DDBJ databases">
        <title>Sphingobium sp. AR-3-1 isolated from Arctic soil.</title>
        <authorList>
            <person name="Dahal R.H."/>
            <person name="Chaudhary D.K."/>
        </authorList>
    </citation>
    <scope>NUCLEOTIDE SEQUENCE [LARGE SCALE GENOMIC DNA]</scope>
    <source>
        <strain evidence="1 2">AR-3-1</strain>
    </source>
</reference>
<dbReference type="AlphaFoldDB" id="A0A7X9WVN1"/>
<dbReference type="EMBL" id="JABBFV010000006">
    <property type="protein sequence ID" value="NML10683.1"/>
    <property type="molecule type" value="Genomic_DNA"/>
</dbReference>
<accession>A0A7X9WVN1</accession>
<dbReference type="Proteomes" id="UP000519023">
    <property type="component" value="Unassembled WGS sequence"/>
</dbReference>
<gene>
    <name evidence="1" type="ORF">HHL08_11065</name>
</gene>